<keyword evidence="1" id="KW-0732">Signal</keyword>
<dbReference type="AlphaFoldDB" id="A0A4Q4RJB6"/>
<gene>
    <name evidence="2" type="ORF">AA0113_g8325</name>
</gene>
<evidence type="ECO:0000256" key="1">
    <source>
        <dbReference type="SAM" id="SignalP"/>
    </source>
</evidence>
<dbReference type="EMBL" id="PEJP01000034">
    <property type="protein sequence ID" value="RYO56939.1"/>
    <property type="molecule type" value="Genomic_DNA"/>
</dbReference>
<feature type="chain" id="PRO_5020425190" evidence="1">
    <location>
        <begin position="17"/>
        <end position="40"/>
    </location>
</feature>
<proteinExistence type="predicted"/>
<feature type="signal peptide" evidence="1">
    <location>
        <begin position="1"/>
        <end position="16"/>
    </location>
</feature>
<sequence length="40" mass="4391">MLASTVFVSFYVSATGRLMDSVSCDCVCYWRQADSSTSIC</sequence>
<name>A0A4Q4RJB6_9PLEO</name>
<keyword evidence="3" id="KW-1185">Reference proteome</keyword>
<comment type="caution">
    <text evidence="2">The sequence shown here is derived from an EMBL/GenBank/DDBJ whole genome shotgun (WGS) entry which is preliminary data.</text>
</comment>
<evidence type="ECO:0000313" key="3">
    <source>
        <dbReference type="Proteomes" id="UP000293823"/>
    </source>
</evidence>
<organism evidence="2 3">
    <name type="scientific">Alternaria arborescens</name>
    <dbReference type="NCBI Taxonomy" id="156630"/>
    <lineage>
        <taxon>Eukaryota</taxon>
        <taxon>Fungi</taxon>
        <taxon>Dikarya</taxon>
        <taxon>Ascomycota</taxon>
        <taxon>Pezizomycotina</taxon>
        <taxon>Dothideomycetes</taxon>
        <taxon>Pleosporomycetidae</taxon>
        <taxon>Pleosporales</taxon>
        <taxon>Pleosporineae</taxon>
        <taxon>Pleosporaceae</taxon>
        <taxon>Alternaria</taxon>
        <taxon>Alternaria sect. Alternaria</taxon>
    </lineage>
</organism>
<protein>
    <submittedName>
        <fullName evidence="2">Uncharacterized protein</fullName>
    </submittedName>
</protein>
<reference evidence="3" key="1">
    <citation type="journal article" date="2019" name="bioRxiv">
        <title>Genomics, evolutionary history and diagnostics of the Alternaria alternata species group including apple and Asian pear pathotypes.</title>
        <authorList>
            <person name="Armitage A.D."/>
            <person name="Cockerton H.M."/>
            <person name="Sreenivasaprasad S."/>
            <person name="Woodhall J.W."/>
            <person name="Lane C.R."/>
            <person name="Harrison R.J."/>
            <person name="Clarkson J.P."/>
        </authorList>
    </citation>
    <scope>NUCLEOTIDE SEQUENCE [LARGE SCALE GENOMIC DNA]</scope>
    <source>
        <strain evidence="3">RGR 97.0016</strain>
    </source>
</reference>
<accession>A0A4Q4RJB6</accession>
<evidence type="ECO:0000313" key="2">
    <source>
        <dbReference type="EMBL" id="RYO56939.1"/>
    </source>
</evidence>
<dbReference type="Proteomes" id="UP000293823">
    <property type="component" value="Unassembled WGS sequence"/>
</dbReference>